<organism evidence="1">
    <name type="scientific">Parabacteroides merdae</name>
    <dbReference type="NCBI Taxonomy" id="46503"/>
    <lineage>
        <taxon>Bacteria</taxon>
        <taxon>Pseudomonadati</taxon>
        <taxon>Bacteroidota</taxon>
        <taxon>Bacteroidia</taxon>
        <taxon>Bacteroidales</taxon>
        <taxon>Tannerellaceae</taxon>
        <taxon>Parabacteroides</taxon>
    </lineage>
</organism>
<protein>
    <submittedName>
        <fullName evidence="1">Uncharacterized protein</fullName>
    </submittedName>
</protein>
<gene>
    <name evidence="1" type="ORF">PMLFYP103_01020</name>
</gene>
<dbReference type="EMBL" id="CACRUV010000016">
    <property type="protein sequence ID" value="VYU02650.1"/>
    <property type="molecule type" value="Genomic_DNA"/>
</dbReference>
<dbReference type="AlphaFoldDB" id="A0A6N3BCZ5"/>
<accession>A0A6N3BCZ5</accession>
<evidence type="ECO:0000313" key="1">
    <source>
        <dbReference type="EMBL" id="VYU02650.1"/>
    </source>
</evidence>
<sequence>MAAAIAIIKTAPAARSFVFFIISLYSGETKSANDSMDELIASADNTAPITITTAIHSVWDKPKKKPAITTQIAAKQCIHALCSFCINKRMPLKAYRKLASRLRKVKPLFFILFIVLRERDKDTNNTSKTDTMFIFGHCCLEHVADNQLYIFLA</sequence>
<name>A0A6N3BCZ5_9BACT</name>
<reference evidence="1" key="1">
    <citation type="submission" date="2019-11" db="EMBL/GenBank/DDBJ databases">
        <authorList>
            <person name="Feng L."/>
        </authorList>
    </citation>
    <scope>NUCLEOTIDE SEQUENCE</scope>
    <source>
        <strain evidence="1">PmerdaeLFYP103</strain>
    </source>
</reference>
<proteinExistence type="predicted"/>